<organism evidence="1 2">
    <name type="scientific">Halobacillus halophilus (strain ATCC 35676 / DSM 2266 / JCM 20832 / KCTC 3685 / LMG 17431 / NBRC 102448 / NCIMB 2269)</name>
    <name type="common">Sporosarcina halophila</name>
    <dbReference type="NCBI Taxonomy" id="866895"/>
    <lineage>
        <taxon>Bacteria</taxon>
        <taxon>Bacillati</taxon>
        <taxon>Bacillota</taxon>
        <taxon>Bacilli</taxon>
        <taxon>Bacillales</taxon>
        <taxon>Bacillaceae</taxon>
        <taxon>Halobacillus</taxon>
    </lineage>
</organism>
<dbReference type="EMBL" id="HE717023">
    <property type="protein sequence ID" value="CCG46720.1"/>
    <property type="molecule type" value="Genomic_DNA"/>
</dbReference>
<gene>
    <name evidence="1" type="ordered locus">HBHAL_4380</name>
</gene>
<evidence type="ECO:0000313" key="1">
    <source>
        <dbReference type="EMBL" id="CCG46720.1"/>
    </source>
</evidence>
<proteinExistence type="predicted"/>
<keyword evidence="2" id="KW-1185">Reference proteome</keyword>
<dbReference type="AlphaFoldDB" id="I0JRF0"/>
<sequence>MFPIISKEREELNFRYPAIKKELREILPELFCY</sequence>
<reference evidence="1 2" key="1">
    <citation type="journal article" date="2013" name="Environ. Microbiol.">
        <title>Chloride and organic osmolytes: a hybrid strategy to cope with elevated salinities by the moderately halophilic, chloride-dependent bacterium Halobacillus halophilus.</title>
        <authorList>
            <person name="Saum S.H."/>
            <person name="Pfeiffer F."/>
            <person name="Palm P."/>
            <person name="Rampp M."/>
            <person name="Schuster S.C."/>
            <person name="Muller V."/>
            <person name="Oesterhelt D."/>
        </authorList>
    </citation>
    <scope>NUCLEOTIDE SEQUENCE [LARGE SCALE GENOMIC DNA]</scope>
    <source>
        <strain evidence="2">ATCC 35676 / DSM 2266 / JCM 20832 / KCTC 3685 / LMG 17431 / NBRC 102448 / NCIMB 2269</strain>
    </source>
</reference>
<dbReference type="Proteomes" id="UP000007397">
    <property type="component" value="Chromosome"/>
</dbReference>
<name>I0JRF0_HALH3</name>
<protein>
    <submittedName>
        <fullName evidence="1">Uncharacterized protein</fullName>
    </submittedName>
</protein>
<dbReference type="HOGENOM" id="CLU_3382164_0_0_9"/>
<accession>I0JRF0</accession>
<evidence type="ECO:0000313" key="2">
    <source>
        <dbReference type="Proteomes" id="UP000007397"/>
    </source>
</evidence>
<dbReference type="KEGG" id="hhd:HBHAL_4380"/>